<protein>
    <recommendedName>
        <fullName evidence="2">RING-type E3 ubiquitin transferase</fullName>
        <ecNumber evidence="2">2.3.2.27</ecNumber>
    </recommendedName>
</protein>
<evidence type="ECO:0000256" key="2">
    <source>
        <dbReference type="ARBA" id="ARBA00012483"/>
    </source>
</evidence>
<dbReference type="GO" id="GO:0043161">
    <property type="term" value="P:proteasome-mediated ubiquitin-dependent protein catabolic process"/>
    <property type="evidence" value="ECO:0007669"/>
    <property type="project" value="TreeGrafter"/>
</dbReference>
<comment type="catalytic activity">
    <reaction evidence="1">
        <text>S-ubiquitinyl-[E2 ubiquitin-conjugating enzyme]-L-cysteine + [acceptor protein]-L-lysine = [E2 ubiquitin-conjugating enzyme]-L-cysteine + N(6)-ubiquitinyl-[acceptor protein]-L-lysine.</text>
        <dbReference type="EC" id="2.3.2.27"/>
    </reaction>
</comment>
<dbReference type="KEGG" id="vab:WPS_23550"/>
<dbReference type="PANTHER" id="PTHR46803">
    <property type="entry name" value="E3 UBIQUITIN-PROTEIN LIGASE CHIP"/>
    <property type="match status" value="1"/>
</dbReference>
<keyword evidence="9" id="KW-1185">Reference proteome</keyword>
<keyword evidence="4" id="KW-0677">Repeat</keyword>
<dbReference type="InterPro" id="IPR019734">
    <property type="entry name" value="TPR_rpt"/>
</dbReference>
<dbReference type="Proteomes" id="UP001317532">
    <property type="component" value="Chromosome"/>
</dbReference>
<evidence type="ECO:0000256" key="4">
    <source>
        <dbReference type="ARBA" id="ARBA00022737"/>
    </source>
</evidence>
<sequence length="433" mass="44953">MAVRTSRLLAASSLAALAATPFAAHAQTSQFYTPPKLVKQGSATSPVTGSGAVTIQVFVKKNGTIGTTRVVKSTNHGDDAPALEIARSSTYKPGLKDGKAGDYFYTMKLRFSGNSVVNDTGTSSNQLIQANALIRANKFSDAKTILQSYLASHPSDKDGQALLGVADSYLNDSAGAAAAFDAAGTIPDRFKVVAAKAYADAAVDALKAKNNDQAIALSDKALALQVNVNTLFIRGTAYANAQKYTQAIGDLEKAKAQATGGHADAATLNAIDSSLVTAYLFGGQPDKGLALAQELKRRDPSNTRVDDAIASYYNQQAVAAVKAGRKADAVAMLEKAAQSTPSQAPVLYVQAANLLAQGDKPDWKAVKAEADKALAINASDPHANYVAGIALANQSDTKNAIAYLQKAKANAPASDTQFNADIDTALKKLGAAK</sequence>
<dbReference type="EMBL" id="AP025523">
    <property type="protein sequence ID" value="BDE07079.1"/>
    <property type="molecule type" value="Genomic_DNA"/>
</dbReference>
<dbReference type="GO" id="GO:0045862">
    <property type="term" value="P:positive regulation of proteolysis"/>
    <property type="evidence" value="ECO:0007669"/>
    <property type="project" value="TreeGrafter"/>
</dbReference>
<evidence type="ECO:0000313" key="9">
    <source>
        <dbReference type="Proteomes" id="UP001317532"/>
    </source>
</evidence>
<dbReference type="GO" id="GO:0055085">
    <property type="term" value="P:transmembrane transport"/>
    <property type="evidence" value="ECO:0007669"/>
    <property type="project" value="InterPro"/>
</dbReference>
<evidence type="ECO:0000256" key="5">
    <source>
        <dbReference type="ARBA" id="ARBA00022786"/>
    </source>
</evidence>
<reference evidence="8 9" key="1">
    <citation type="journal article" date="2022" name="ISME Commun">
        <title>Vulcanimicrobium alpinus gen. nov. sp. nov., the first cultivated representative of the candidate phylum 'Eremiobacterota', is a metabolically versatile aerobic anoxygenic phototroph.</title>
        <authorList>
            <person name="Yabe S."/>
            <person name="Muto K."/>
            <person name="Abe K."/>
            <person name="Yokota A."/>
            <person name="Staudigel H."/>
            <person name="Tebo B.M."/>
        </authorList>
    </citation>
    <scope>NUCLEOTIDE SEQUENCE [LARGE SCALE GENOMIC DNA]</scope>
    <source>
        <strain evidence="8 9">WC8-2</strain>
    </source>
</reference>
<dbReference type="SUPFAM" id="SSF74653">
    <property type="entry name" value="TolA/TonB C-terminal domain"/>
    <property type="match status" value="1"/>
</dbReference>
<dbReference type="SUPFAM" id="SSF48452">
    <property type="entry name" value="TPR-like"/>
    <property type="match status" value="2"/>
</dbReference>
<dbReference type="PANTHER" id="PTHR46803:SF2">
    <property type="entry name" value="E3 UBIQUITIN-PROTEIN LIGASE CHIP"/>
    <property type="match status" value="1"/>
</dbReference>
<dbReference type="Pfam" id="PF13432">
    <property type="entry name" value="TPR_16"/>
    <property type="match status" value="1"/>
</dbReference>
<dbReference type="GO" id="GO:0006515">
    <property type="term" value="P:protein quality control for misfolded or incompletely synthesized proteins"/>
    <property type="evidence" value="ECO:0007669"/>
    <property type="project" value="TreeGrafter"/>
</dbReference>
<feature type="domain" description="TonB C-terminal" evidence="7">
    <location>
        <begin position="50"/>
        <end position="111"/>
    </location>
</feature>
<feature type="chain" id="PRO_5042974195" description="RING-type E3 ubiquitin transferase" evidence="6">
    <location>
        <begin position="27"/>
        <end position="433"/>
    </location>
</feature>
<keyword evidence="6" id="KW-0732">Signal</keyword>
<organism evidence="8 9">
    <name type="scientific">Vulcanimicrobium alpinum</name>
    <dbReference type="NCBI Taxonomy" id="3016050"/>
    <lineage>
        <taxon>Bacteria</taxon>
        <taxon>Bacillati</taxon>
        <taxon>Vulcanimicrobiota</taxon>
        <taxon>Vulcanimicrobiia</taxon>
        <taxon>Vulcanimicrobiales</taxon>
        <taxon>Vulcanimicrobiaceae</taxon>
        <taxon>Vulcanimicrobium</taxon>
    </lineage>
</organism>
<feature type="signal peptide" evidence="6">
    <location>
        <begin position="1"/>
        <end position="26"/>
    </location>
</feature>
<evidence type="ECO:0000259" key="7">
    <source>
        <dbReference type="Pfam" id="PF03544"/>
    </source>
</evidence>
<dbReference type="GO" id="GO:0071218">
    <property type="term" value="P:cellular response to misfolded protein"/>
    <property type="evidence" value="ECO:0007669"/>
    <property type="project" value="TreeGrafter"/>
</dbReference>
<dbReference type="GO" id="GO:0061630">
    <property type="term" value="F:ubiquitin protein ligase activity"/>
    <property type="evidence" value="ECO:0007669"/>
    <property type="project" value="UniProtKB-EC"/>
</dbReference>
<evidence type="ECO:0000313" key="8">
    <source>
        <dbReference type="EMBL" id="BDE07079.1"/>
    </source>
</evidence>
<dbReference type="Gene3D" id="1.25.40.10">
    <property type="entry name" value="Tetratricopeptide repeat domain"/>
    <property type="match status" value="1"/>
</dbReference>
<keyword evidence="3" id="KW-0808">Transferase</keyword>
<proteinExistence type="predicted"/>
<dbReference type="Gene3D" id="3.30.1150.10">
    <property type="match status" value="1"/>
</dbReference>
<dbReference type="SMART" id="SM00028">
    <property type="entry name" value="TPR"/>
    <property type="match status" value="3"/>
</dbReference>
<dbReference type="GO" id="GO:0051087">
    <property type="term" value="F:protein-folding chaperone binding"/>
    <property type="evidence" value="ECO:0007669"/>
    <property type="project" value="TreeGrafter"/>
</dbReference>
<dbReference type="AlphaFoldDB" id="A0AAN2CA84"/>
<keyword evidence="5" id="KW-0833">Ubl conjugation pathway</keyword>
<gene>
    <name evidence="8" type="ORF">WPS_23550</name>
</gene>
<evidence type="ECO:0000256" key="1">
    <source>
        <dbReference type="ARBA" id="ARBA00000900"/>
    </source>
</evidence>
<dbReference type="RefSeq" id="WP_317994697.1">
    <property type="nucleotide sequence ID" value="NZ_AP025523.1"/>
</dbReference>
<dbReference type="InterPro" id="IPR011990">
    <property type="entry name" value="TPR-like_helical_dom_sf"/>
</dbReference>
<evidence type="ECO:0000256" key="6">
    <source>
        <dbReference type="SAM" id="SignalP"/>
    </source>
</evidence>
<dbReference type="Pfam" id="PF03544">
    <property type="entry name" value="TonB_C"/>
    <property type="match status" value="1"/>
</dbReference>
<evidence type="ECO:0000256" key="3">
    <source>
        <dbReference type="ARBA" id="ARBA00022679"/>
    </source>
</evidence>
<accession>A0AAN2CA84</accession>
<dbReference type="GO" id="GO:0000209">
    <property type="term" value="P:protein polyubiquitination"/>
    <property type="evidence" value="ECO:0007669"/>
    <property type="project" value="TreeGrafter"/>
</dbReference>
<dbReference type="EC" id="2.3.2.27" evidence="2"/>
<dbReference type="InterPro" id="IPR037682">
    <property type="entry name" value="TonB_C"/>
</dbReference>
<dbReference type="GO" id="GO:0005737">
    <property type="term" value="C:cytoplasm"/>
    <property type="evidence" value="ECO:0007669"/>
    <property type="project" value="TreeGrafter"/>
</dbReference>
<name>A0AAN2CA84_UNVUL</name>